<protein>
    <submittedName>
        <fullName evidence="4">GNAT family N-acetyltransferase</fullName>
    </submittedName>
</protein>
<dbReference type="PANTHER" id="PTHR43877">
    <property type="entry name" value="AMINOALKYLPHOSPHONATE N-ACETYLTRANSFERASE-RELATED-RELATED"/>
    <property type="match status" value="1"/>
</dbReference>
<proteinExistence type="predicted"/>
<organism evidence="4 5">
    <name type="scientific">Maritimibacter dapengensis</name>
    <dbReference type="NCBI Taxonomy" id="2836868"/>
    <lineage>
        <taxon>Bacteria</taxon>
        <taxon>Pseudomonadati</taxon>
        <taxon>Pseudomonadota</taxon>
        <taxon>Alphaproteobacteria</taxon>
        <taxon>Rhodobacterales</taxon>
        <taxon>Roseobacteraceae</taxon>
        <taxon>Maritimibacter</taxon>
    </lineage>
</organism>
<feature type="domain" description="N-acetyltransferase" evidence="3">
    <location>
        <begin position="1"/>
        <end position="147"/>
    </location>
</feature>
<dbReference type="Proteomes" id="UP000756530">
    <property type="component" value="Unassembled WGS sequence"/>
</dbReference>
<dbReference type="InterPro" id="IPR050832">
    <property type="entry name" value="Bact_Acetyltransf"/>
</dbReference>
<dbReference type="EMBL" id="JAHUZE010000002">
    <property type="protein sequence ID" value="MBV7378648.1"/>
    <property type="molecule type" value="Genomic_DNA"/>
</dbReference>
<evidence type="ECO:0000313" key="4">
    <source>
        <dbReference type="EMBL" id="MBV7378648.1"/>
    </source>
</evidence>
<sequence>MDTRRTIRCHDDLPMGFHGMRDTARGEGFRFLDRLDRDWRDGIQRFDAPGETLLAVLRGSDLVAIGGLTVDPYPPDRSTGRIRHVYVRPSARRQGIASELVHQLLDHARGVFPLVRLRTDTAQGVYFYDAVGFGRSSSSTATHEIRP</sequence>
<keyword evidence="1" id="KW-0808">Transferase</keyword>
<evidence type="ECO:0000256" key="1">
    <source>
        <dbReference type="ARBA" id="ARBA00022679"/>
    </source>
</evidence>
<dbReference type="PROSITE" id="PS51186">
    <property type="entry name" value="GNAT"/>
    <property type="match status" value="1"/>
</dbReference>
<name>A0ABS6T1P0_9RHOB</name>
<comment type="caution">
    <text evidence="4">The sequence shown here is derived from an EMBL/GenBank/DDBJ whole genome shotgun (WGS) entry which is preliminary data.</text>
</comment>
<dbReference type="RefSeq" id="WP_218391837.1">
    <property type="nucleotide sequence ID" value="NZ_JAHUZE010000002.1"/>
</dbReference>
<dbReference type="CDD" id="cd04301">
    <property type="entry name" value="NAT_SF"/>
    <property type="match status" value="1"/>
</dbReference>
<reference evidence="4 5" key="1">
    <citation type="submission" date="2021-05" db="EMBL/GenBank/DDBJ databases">
        <title>Culturable bacteria isolated from Daya Bay.</title>
        <authorList>
            <person name="Zheng W."/>
            <person name="Yu S."/>
            <person name="Huang Y."/>
        </authorList>
    </citation>
    <scope>NUCLEOTIDE SEQUENCE [LARGE SCALE GENOMIC DNA]</scope>
    <source>
        <strain evidence="4 5">DP4N28-5</strain>
    </source>
</reference>
<evidence type="ECO:0000256" key="2">
    <source>
        <dbReference type="ARBA" id="ARBA00023315"/>
    </source>
</evidence>
<dbReference type="Pfam" id="PF00583">
    <property type="entry name" value="Acetyltransf_1"/>
    <property type="match status" value="1"/>
</dbReference>
<evidence type="ECO:0000259" key="3">
    <source>
        <dbReference type="PROSITE" id="PS51186"/>
    </source>
</evidence>
<keyword evidence="2" id="KW-0012">Acyltransferase</keyword>
<gene>
    <name evidence="4" type="ORF">KJP28_06885</name>
</gene>
<evidence type="ECO:0000313" key="5">
    <source>
        <dbReference type="Proteomes" id="UP000756530"/>
    </source>
</evidence>
<accession>A0ABS6T1P0</accession>
<keyword evidence="5" id="KW-1185">Reference proteome</keyword>
<dbReference type="InterPro" id="IPR000182">
    <property type="entry name" value="GNAT_dom"/>
</dbReference>